<dbReference type="InterPro" id="IPR017486">
    <property type="entry name" value="PSII_PsbB"/>
</dbReference>
<dbReference type="RefSeq" id="WP_029634905.1">
    <property type="nucleotide sequence ID" value="NZ_JACJTA010000013.1"/>
</dbReference>
<dbReference type="InterPro" id="IPR036001">
    <property type="entry name" value="PS_II_antenna-like_sf"/>
</dbReference>
<comment type="subunit">
    <text evidence="10">PSII is composed of 1 copy each of membrane proteins PsbA, PsbB, PsbC, PsbD, PsbE, PsbF, PsbH, PsbI, PsbJ, PsbK, PsbL, PsbM, PsbT, PsbX, PsbY, PsbZ, Psb30/Ycf12, peripheral proteins PsbO, CyanoQ (PsbQ), PsbU, PsbV and a large number of cofactors. It forms dimeric complexes.</text>
</comment>
<evidence type="ECO:0000256" key="5">
    <source>
        <dbReference type="ARBA" id="ARBA00022989"/>
    </source>
</evidence>
<feature type="transmembrane region" description="Helical" evidence="11">
    <location>
        <begin position="237"/>
        <end position="258"/>
    </location>
</feature>
<dbReference type="NCBIfam" id="TIGR03039">
    <property type="entry name" value="PS_II_CP47"/>
    <property type="match status" value="1"/>
</dbReference>
<evidence type="ECO:0000256" key="9">
    <source>
        <dbReference type="ARBA" id="ARBA00023276"/>
    </source>
</evidence>
<dbReference type="SUPFAM" id="SSF161077">
    <property type="entry name" value="Photosystem II antenna protein-like"/>
    <property type="match status" value="1"/>
</dbReference>
<evidence type="ECO:0000313" key="12">
    <source>
        <dbReference type="EMBL" id="MBD2604646.1"/>
    </source>
</evidence>
<comment type="function">
    <text evidence="10">One of the components of the core complex of photosystem II (PSII). It binds chlorophyll and helps catalyze the primary light-induced photochemical processes of PSII. PSII is a light-driven water:plastoquinone oxidoreductase, using light energy to abstract electrons from H(2)O, generating O(2) and a proton gradient subsequently used for ATP formation.</text>
</comment>
<dbReference type="HAMAP" id="MF_01495">
    <property type="entry name" value="PSII_PsbB_CP47"/>
    <property type="match status" value="1"/>
</dbReference>
<feature type="transmembrane region" description="Helical" evidence="11">
    <location>
        <begin position="139"/>
        <end position="158"/>
    </location>
</feature>
<keyword evidence="8 10" id="KW-0472">Membrane</keyword>
<feature type="transmembrane region" description="Helical" evidence="11">
    <location>
        <begin position="61"/>
        <end position="78"/>
    </location>
</feature>
<comment type="caution">
    <text evidence="12">The sequence shown here is derived from an EMBL/GenBank/DDBJ whole genome shotgun (WGS) entry which is preliminary data.</text>
</comment>
<feature type="transmembrane region" description="Helical" evidence="11">
    <location>
        <begin position="20"/>
        <end position="40"/>
    </location>
</feature>
<keyword evidence="4 10" id="KW-0812">Transmembrane</keyword>
<name>A0ABR8GMK4_9CYAN</name>
<evidence type="ECO:0000256" key="8">
    <source>
        <dbReference type="ARBA" id="ARBA00023136"/>
    </source>
</evidence>
<dbReference type="Gene3D" id="3.10.680.10">
    <property type="entry name" value="Photosystem II CP47 reaction center protein"/>
    <property type="match status" value="1"/>
</dbReference>
<evidence type="ECO:0000256" key="10">
    <source>
        <dbReference type="HAMAP-Rule" id="MF_01495"/>
    </source>
</evidence>
<feature type="transmembrane region" description="Helical" evidence="11">
    <location>
        <begin position="452"/>
        <end position="471"/>
    </location>
</feature>
<accession>A0ABR8GMK4</accession>
<evidence type="ECO:0000256" key="2">
    <source>
        <dbReference type="ARBA" id="ARBA00022494"/>
    </source>
</evidence>
<keyword evidence="3 10" id="KW-0602">Photosynthesis</keyword>
<keyword evidence="7 10" id="KW-0793">Thylakoid</keyword>
<keyword evidence="9 10" id="KW-0604">Photosystem II</keyword>
<sequence>MGLPWYRVHTVVLNDPGRLISVHLMHTALVAGWAGSMALYELAIFDPSDPVLNPMWRQGMYVLPFMSRLGVVGSWGGWNVTGQPGYDPGFWSFEGVAAAHIILSGLLFLAAVWHWVYWDLELFQDPRTGEPALDLPKMFGIHLFLSGLLCFGFGAFHLTGLFGPGMWISDAYGLTGHVQAVAPEWGPAGFNPYNPGGVVAHHIAAGVVGIIAGLFHLTVRPPERLYKALRMGNIETVLSSSIAAVFFAAFVVAGTMWYGSATTPIELFGPTRYQWDQDFFKQEINRRVQADVANGASLSQAWSRIPEKLAFFDYVGNSPAKGGLFRVGPMNKTNGVAESWLGHPVFTDSEGRELEVRRLPNFFETFPVILTDADGIVRADIPFRRAESKYSFEQAGVTTSFYGGQLNGQVFKDPADVKKYARLAQLGEPFEFDADRASNGKPDGVFRTSPRGWFTFGHAVFALLFFFGHIWHGARTIYRDVFAGVDADLEEQVEWGLFQKVGDKSTRRKEA</sequence>
<dbReference type="Pfam" id="PF00421">
    <property type="entry name" value="PSII"/>
    <property type="match status" value="1"/>
</dbReference>
<reference evidence="12 13" key="1">
    <citation type="journal article" date="2020" name="ISME J.">
        <title>Comparative genomics reveals insights into cyanobacterial evolution and habitat adaptation.</title>
        <authorList>
            <person name="Chen M.Y."/>
            <person name="Teng W.K."/>
            <person name="Zhao L."/>
            <person name="Hu C.X."/>
            <person name="Zhou Y.K."/>
            <person name="Han B.P."/>
            <person name="Song L.R."/>
            <person name="Shu W.S."/>
        </authorList>
    </citation>
    <scope>NUCLEOTIDE SEQUENCE [LARGE SCALE GENOMIC DNA]</scope>
    <source>
        <strain evidence="12 13">FACHB-248</strain>
    </source>
</reference>
<dbReference type="Proteomes" id="UP000660380">
    <property type="component" value="Unassembled WGS sequence"/>
</dbReference>
<evidence type="ECO:0000256" key="3">
    <source>
        <dbReference type="ARBA" id="ARBA00022531"/>
    </source>
</evidence>
<keyword evidence="2 10" id="KW-0148">Chlorophyll</keyword>
<proteinExistence type="inferred from homology"/>
<gene>
    <name evidence="10 12" type="primary">psbB</name>
    <name evidence="12" type="ORF">H6G81_08920</name>
</gene>
<evidence type="ECO:0000313" key="13">
    <source>
        <dbReference type="Proteomes" id="UP000660380"/>
    </source>
</evidence>
<dbReference type="EMBL" id="JACJTA010000013">
    <property type="protein sequence ID" value="MBD2604646.1"/>
    <property type="molecule type" value="Genomic_DNA"/>
</dbReference>
<keyword evidence="6 10" id="KW-0157">Chromophore</keyword>
<comment type="subcellular location">
    <subcellularLocation>
        <location evidence="1 10">Cellular thylakoid membrane</location>
        <topology evidence="1 10">Multi-pass membrane protein</topology>
    </subcellularLocation>
</comment>
<evidence type="ECO:0000256" key="1">
    <source>
        <dbReference type="ARBA" id="ARBA00004636"/>
    </source>
</evidence>
<keyword evidence="5 10" id="KW-1133">Transmembrane helix</keyword>
<evidence type="ECO:0000256" key="7">
    <source>
        <dbReference type="ARBA" id="ARBA00023078"/>
    </source>
</evidence>
<evidence type="ECO:0000256" key="6">
    <source>
        <dbReference type="ARBA" id="ARBA00022991"/>
    </source>
</evidence>
<keyword evidence="13" id="KW-1185">Reference proteome</keyword>
<feature type="transmembrane region" description="Helical" evidence="11">
    <location>
        <begin position="199"/>
        <end position="217"/>
    </location>
</feature>
<feature type="transmembrane region" description="Helical" evidence="11">
    <location>
        <begin position="98"/>
        <end position="118"/>
    </location>
</feature>
<evidence type="ECO:0000256" key="4">
    <source>
        <dbReference type="ARBA" id="ARBA00022692"/>
    </source>
</evidence>
<dbReference type="InterPro" id="IPR000932">
    <property type="entry name" value="PS_antenna-like"/>
</dbReference>
<comment type="similarity">
    <text evidence="10">Belongs to the PsbB/PsbC family. PsbB subfamily.</text>
</comment>
<evidence type="ECO:0000256" key="11">
    <source>
        <dbReference type="SAM" id="Phobius"/>
    </source>
</evidence>
<organism evidence="12 13">
    <name type="scientific">Scytonema hofmannii FACHB-248</name>
    <dbReference type="NCBI Taxonomy" id="1842502"/>
    <lineage>
        <taxon>Bacteria</taxon>
        <taxon>Bacillati</taxon>
        <taxon>Cyanobacteriota</taxon>
        <taxon>Cyanophyceae</taxon>
        <taxon>Nostocales</taxon>
        <taxon>Scytonemataceae</taxon>
        <taxon>Scytonema</taxon>
    </lineage>
</organism>
<protein>
    <recommendedName>
        <fullName evidence="10">Photosystem II CP47 reaction center protein</fullName>
    </recommendedName>
    <alternativeName>
        <fullName evidence="10">PSII 47 kDa protein</fullName>
    </alternativeName>
    <alternativeName>
        <fullName evidence="10">Protein CP-47</fullName>
    </alternativeName>
</protein>